<dbReference type="EMBL" id="QVQW01000029">
    <property type="protein sequence ID" value="RKU44558.1"/>
    <property type="molecule type" value="Genomic_DNA"/>
</dbReference>
<evidence type="ECO:0000256" key="4">
    <source>
        <dbReference type="ARBA" id="ARBA00023136"/>
    </source>
</evidence>
<feature type="transmembrane region" description="Helical" evidence="5">
    <location>
        <begin position="137"/>
        <end position="165"/>
    </location>
</feature>
<sequence>MDQSDKYTSARVAGREHIPLYPRNFIALRIVQLVLAVIIIGLAAFGVAGLAFDGDIFIMVVGIFTLIATTYYLVAEYNQPNAYNYWAVLALDIFLVVMWLASFALLASQVSALFAVVNNTYYDSYSDTYYKYASDAITTAWVSCLAAAAGLGGLEFALFVGSLVTHSVVLHRHRRAGLHCTPGVAASEPHGSNELKQHQVYTTAVPAQQAYAVPAPGYQAGAYQQA</sequence>
<accession>A0A420Y9I3</accession>
<keyword evidence="8" id="KW-1185">Reference proteome</keyword>
<comment type="subcellular location">
    <subcellularLocation>
        <location evidence="1">Membrane</location>
        <topology evidence="1">Multi-pass membrane protein</topology>
    </subcellularLocation>
</comment>
<evidence type="ECO:0000259" key="6">
    <source>
        <dbReference type="Pfam" id="PF01284"/>
    </source>
</evidence>
<evidence type="ECO:0000313" key="8">
    <source>
        <dbReference type="Proteomes" id="UP000275385"/>
    </source>
</evidence>
<dbReference type="AlphaFoldDB" id="A0A420Y9I3"/>
<keyword evidence="4 5" id="KW-0472">Membrane</keyword>
<feature type="transmembrane region" description="Helical" evidence="5">
    <location>
        <begin position="30"/>
        <end position="50"/>
    </location>
</feature>
<evidence type="ECO:0000256" key="2">
    <source>
        <dbReference type="ARBA" id="ARBA00022692"/>
    </source>
</evidence>
<dbReference type="STRING" id="177199.A0A420Y9I3"/>
<gene>
    <name evidence="7" type="ORF">DL546_002279</name>
</gene>
<evidence type="ECO:0000256" key="1">
    <source>
        <dbReference type="ARBA" id="ARBA00004141"/>
    </source>
</evidence>
<comment type="caution">
    <text evidence="7">The sequence shown here is derived from an EMBL/GenBank/DDBJ whole genome shotgun (WGS) entry which is preliminary data.</text>
</comment>
<name>A0A420Y9I3_9PEZI</name>
<evidence type="ECO:0000313" key="7">
    <source>
        <dbReference type="EMBL" id="RKU44558.1"/>
    </source>
</evidence>
<dbReference type="Proteomes" id="UP000275385">
    <property type="component" value="Unassembled WGS sequence"/>
</dbReference>
<dbReference type="PANTHER" id="PTHR37451">
    <property type="entry name" value="MARVEL DOMAIN"/>
    <property type="match status" value="1"/>
</dbReference>
<dbReference type="Pfam" id="PF01284">
    <property type="entry name" value="MARVEL"/>
    <property type="match status" value="1"/>
</dbReference>
<dbReference type="GO" id="GO:0016020">
    <property type="term" value="C:membrane"/>
    <property type="evidence" value="ECO:0007669"/>
    <property type="project" value="UniProtKB-SubCell"/>
</dbReference>
<dbReference type="PANTHER" id="PTHR37451:SF4">
    <property type="entry name" value="MARVEL DOMAIN-CONTAINING PROTEIN"/>
    <property type="match status" value="1"/>
</dbReference>
<feature type="domain" description="MARVEL" evidence="6">
    <location>
        <begin position="26"/>
        <end position="164"/>
    </location>
</feature>
<reference evidence="7 8" key="1">
    <citation type="submission" date="2018-08" db="EMBL/GenBank/DDBJ databases">
        <title>Draft genome of the lignicolous fungus Coniochaeta pulveracea.</title>
        <authorList>
            <person name="Borstlap C.J."/>
            <person name="De Witt R.N."/>
            <person name="Botha A."/>
            <person name="Volschenk H."/>
        </authorList>
    </citation>
    <scope>NUCLEOTIDE SEQUENCE [LARGE SCALE GENOMIC DNA]</scope>
    <source>
        <strain evidence="7 8">CAB683</strain>
    </source>
</reference>
<organism evidence="7 8">
    <name type="scientific">Coniochaeta pulveracea</name>
    <dbReference type="NCBI Taxonomy" id="177199"/>
    <lineage>
        <taxon>Eukaryota</taxon>
        <taxon>Fungi</taxon>
        <taxon>Dikarya</taxon>
        <taxon>Ascomycota</taxon>
        <taxon>Pezizomycotina</taxon>
        <taxon>Sordariomycetes</taxon>
        <taxon>Sordariomycetidae</taxon>
        <taxon>Coniochaetales</taxon>
        <taxon>Coniochaetaceae</taxon>
        <taxon>Coniochaeta</taxon>
    </lineage>
</organism>
<keyword evidence="2 5" id="KW-0812">Transmembrane</keyword>
<evidence type="ECO:0000256" key="5">
    <source>
        <dbReference type="SAM" id="Phobius"/>
    </source>
</evidence>
<evidence type="ECO:0000256" key="3">
    <source>
        <dbReference type="ARBA" id="ARBA00022989"/>
    </source>
</evidence>
<dbReference type="OrthoDB" id="5325022at2759"/>
<feature type="transmembrane region" description="Helical" evidence="5">
    <location>
        <begin position="56"/>
        <end position="74"/>
    </location>
</feature>
<dbReference type="InterPro" id="IPR008253">
    <property type="entry name" value="Marvel"/>
</dbReference>
<proteinExistence type="predicted"/>
<feature type="transmembrane region" description="Helical" evidence="5">
    <location>
        <begin position="86"/>
        <end position="117"/>
    </location>
</feature>
<keyword evidence="3 5" id="KW-1133">Transmembrane helix</keyword>
<protein>
    <recommendedName>
        <fullName evidence="6">MARVEL domain-containing protein</fullName>
    </recommendedName>
</protein>